<dbReference type="InterPro" id="IPR018060">
    <property type="entry name" value="HTH_AraC"/>
</dbReference>
<dbReference type="EMBL" id="JAMPKX010000010">
    <property type="protein sequence ID" value="MEP0949148.1"/>
    <property type="molecule type" value="Genomic_DNA"/>
</dbReference>
<dbReference type="PROSITE" id="PS00041">
    <property type="entry name" value="HTH_ARAC_FAMILY_1"/>
    <property type="match status" value="1"/>
</dbReference>
<name>A0ABV0K8U0_9CYAN</name>
<dbReference type="SMART" id="SM00342">
    <property type="entry name" value="HTH_ARAC"/>
    <property type="match status" value="1"/>
</dbReference>
<organism evidence="5 6">
    <name type="scientific">Leptolyngbya subtilissima DQ-A4</name>
    <dbReference type="NCBI Taxonomy" id="2933933"/>
    <lineage>
        <taxon>Bacteria</taxon>
        <taxon>Bacillati</taxon>
        <taxon>Cyanobacteriota</taxon>
        <taxon>Cyanophyceae</taxon>
        <taxon>Leptolyngbyales</taxon>
        <taxon>Leptolyngbyaceae</taxon>
        <taxon>Leptolyngbya group</taxon>
        <taxon>Leptolyngbya</taxon>
    </lineage>
</organism>
<dbReference type="RefSeq" id="WP_190694208.1">
    <property type="nucleotide sequence ID" value="NZ_JAMPKX010000010.1"/>
</dbReference>
<sequence length="331" mass="37011">MTIILSEPPSPVAQPIPAVGSGSRSLGSFELVISAPGTKSQGCKRSLNLRHGLNLLIRDYWLEDVLIEENSPEASGRTLEFGFNLCLGDNSDRHSSLYGPNSFLQYEENRTISDTQTWPLKGRVLKIDLHLRTQPNSQSFSPDQLDVIPSEVQELIARHNDHWYQPLETIAPSIQLVLQQILNCPYTGSIQQVYLEGKALELIALQTAQWLEAGPSRLAQRLKPSDIDRIHQARDLVAQRLDDPLSLLELARAVGLNDCTLKRGFRQVLGTTVFGYLRQQRLIKARQLLQDTEMSVAEVTYQVGYSHAGHFAAAFKREFGVSPKAFKNSVL</sequence>
<keyword evidence="1" id="KW-0805">Transcription regulation</keyword>
<keyword evidence="2" id="KW-0238">DNA-binding</keyword>
<evidence type="ECO:0000256" key="1">
    <source>
        <dbReference type="ARBA" id="ARBA00023015"/>
    </source>
</evidence>
<accession>A0ABV0K8U0</accession>
<dbReference type="Proteomes" id="UP001482513">
    <property type="component" value="Unassembled WGS sequence"/>
</dbReference>
<proteinExistence type="predicted"/>
<evidence type="ECO:0000256" key="2">
    <source>
        <dbReference type="ARBA" id="ARBA00023125"/>
    </source>
</evidence>
<dbReference type="PANTHER" id="PTHR47893">
    <property type="entry name" value="REGULATORY PROTEIN PCHR"/>
    <property type="match status" value="1"/>
</dbReference>
<comment type="caution">
    <text evidence="5">The sequence shown here is derived from an EMBL/GenBank/DDBJ whole genome shotgun (WGS) entry which is preliminary data.</text>
</comment>
<dbReference type="InterPro" id="IPR053142">
    <property type="entry name" value="PchR_regulatory_protein"/>
</dbReference>
<dbReference type="PROSITE" id="PS01124">
    <property type="entry name" value="HTH_ARAC_FAMILY_2"/>
    <property type="match status" value="1"/>
</dbReference>
<reference evidence="5 6" key="1">
    <citation type="submission" date="2022-04" db="EMBL/GenBank/DDBJ databases">
        <title>Positive selection, recombination, and allopatry shape intraspecific diversity of widespread and dominant cyanobacteria.</title>
        <authorList>
            <person name="Wei J."/>
            <person name="Shu W."/>
            <person name="Hu C."/>
        </authorList>
    </citation>
    <scope>NUCLEOTIDE SEQUENCE [LARGE SCALE GENOMIC DNA]</scope>
    <source>
        <strain evidence="5 6">DQ-A4</strain>
    </source>
</reference>
<keyword evidence="6" id="KW-1185">Reference proteome</keyword>
<evidence type="ECO:0000259" key="4">
    <source>
        <dbReference type="PROSITE" id="PS01124"/>
    </source>
</evidence>
<gene>
    <name evidence="5" type="ORF">NC992_19875</name>
</gene>
<dbReference type="InterPro" id="IPR020449">
    <property type="entry name" value="Tscrpt_reg_AraC-type_HTH"/>
</dbReference>
<dbReference type="InterPro" id="IPR009057">
    <property type="entry name" value="Homeodomain-like_sf"/>
</dbReference>
<evidence type="ECO:0000256" key="3">
    <source>
        <dbReference type="ARBA" id="ARBA00023163"/>
    </source>
</evidence>
<dbReference type="Gene3D" id="1.10.10.60">
    <property type="entry name" value="Homeodomain-like"/>
    <property type="match status" value="2"/>
</dbReference>
<evidence type="ECO:0000313" key="6">
    <source>
        <dbReference type="Proteomes" id="UP001482513"/>
    </source>
</evidence>
<evidence type="ECO:0000313" key="5">
    <source>
        <dbReference type="EMBL" id="MEP0949148.1"/>
    </source>
</evidence>
<dbReference type="InterPro" id="IPR018062">
    <property type="entry name" value="HTH_AraC-typ_CS"/>
</dbReference>
<keyword evidence="3" id="KW-0804">Transcription</keyword>
<dbReference type="PRINTS" id="PR00032">
    <property type="entry name" value="HTHARAC"/>
</dbReference>
<dbReference type="PANTHER" id="PTHR47893:SF1">
    <property type="entry name" value="REGULATORY PROTEIN PCHR"/>
    <property type="match status" value="1"/>
</dbReference>
<feature type="domain" description="HTH araC/xylS-type" evidence="4">
    <location>
        <begin position="231"/>
        <end position="329"/>
    </location>
</feature>
<dbReference type="SUPFAM" id="SSF46689">
    <property type="entry name" value="Homeodomain-like"/>
    <property type="match status" value="2"/>
</dbReference>
<protein>
    <submittedName>
        <fullName evidence="5">AraC family transcriptional regulator</fullName>
    </submittedName>
</protein>
<dbReference type="Pfam" id="PF12833">
    <property type="entry name" value="HTH_18"/>
    <property type="match status" value="1"/>
</dbReference>